<evidence type="ECO:0000313" key="3">
    <source>
        <dbReference type="Proteomes" id="UP000177025"/>
    </source>
</evidence>
<gene>
    <name evidence="2" type="ORF">A2Y85_05040</name>
</gene>
<proteinExistence type="predicted"/>
<comment type="caution">
    <text evidence="2">The sequence shown here is derived from an EMBL/GenBank/DDBJ whole genome shotgun (WGS) entry which is preliminary data.</text>
</comment>
<dbReference type="Gene3D" id="2.60.40.4070">
    <property type="match status" value="1"/>
</dbReference>
<sequence length="692" mass="78640">MKLISYLFFTLMIIARLSADGTHKIELPSTPEPYNIVLQLEATEIAANNIREIFGEVNIGDPIICYDFHGNIAAYIFPFTCEYNVFSSEQTIFKEINDAYNSILPARENLAAVREQSLKGLVHSGIKLDTRQALEMCPQWDEADGIVRKLENQCWGVDRYGYLTISGRKDIAPILEYSNTLPYYYTYRAAARYLAEGNIPSGPARFSKFYYMGSMDQVFEFISEQAETVYVMTCPIRIVDPTVCRDKRITVTENEAKWIEDQWNNVRQRVRSRANHWIDGRNDVVPAYIWVAGCSPTSATMVLGYYDWYSPIGRWTNWGLLMPWYFERAVIKKFTDPNGYYYQHSGGTGQEGIPVSIYELAYRMGTDAQTGGTQVDSILDGILDWTNDNNWCGYSFSGSDYLTYSNWGQIWSIIQNQVNNNRPCMWSRDGYWSPGVSGPHSVAAIGYSDAGSVYYRSTWDLGWHADPYQGNGQTWAHTVSIIPCAGSSGNDIELFSPDGGETWPPGTYRDIIWYQFGGDIYDADLFYSLDSGYNRTPIAYYVRSYEGWNYYSWLIPNGSYADVFVSIEAYDYSGWLTAAEGSENRFTIGQTAISDDIVDHRIHRVSLQQNYPNPVSTATTICFSLTRASNIQLNLYDVVGKKIVTLKEGKHGAGTYKVHFDADHYSLSNGMYFYALNLDGHNVALRKLIVCR</sequence>
<reference evidence="2 3" key="1">
    <citation type="journal article" date="2016" name="Nat. Commun.">
        <title>Thousands of microbial genomes shed light on interconnected biogeochemical processes in an aquifer system.</title>
        <authorList>
            <person name="Anantharaman K."/>
            <person name="Brown C.T."/>
            <person name="Hug L.A."/>
            <person name="Sharon I."/>
            <person name="Castelle C.J."/>
            <person name="Probst A.J."/>
            <person name="Thomas B.C."/>
            <person name="Singh A."/>
            <person name="Wilkins M.J."/>
            <person name="Karaoz U."/>
            <person name="Brodie E.L."/>
            <person name="Williams K.H."/>
            <person name="Hubbard S.S."/>
            <person name="Banfield J.F."/>
        </authorList>
    </citation>
    <scope>NUCLEOTIDE SEQUENCE [LARGE SCALE GENOMIC DNA]</scope>
</reference>
<dbReference type="EMBL" id="MEUM01000026">
    <property type="protein sequence ID" value="OGC43332.1"/>
    <property type="molecule type" value="Genomic_DNA"/>
</dbReference>
<organism evidence="2 3">
    <name type="scientific">candidate division WOR-3 bacterium RBG_13_43_14</name>
    <dbReference type="NCBI Taxonomy" id="1802590"/>
    <lineage>
        <taxon>Bacteria</taxon>
        <taxon>Bacteria division WOR-3</taxon>
    </lineage>
</organism>
<dbReference type="Proteomes" id="UP000177025">
    <property type="component" value="Unassembled WGS sequence"/>
</dbReference>
<dbReference type="Pfam" id="PF18962">
    <property type="entry name" value="Por_Secre_tail"/>
    <property type="match status" value="1"/>
</dbReference>
<name>A0A1F4UEH5_UNCW3</name>
<dbReference type="AlphaFoldDB" id="A0A1F4UEH5"/>
<accession>A0A1F4UEH5</accession>
<evidence type="ECO:0000259" key="1">
    <source>
        <dbReference type="Pfam" id="PF18962"/>
    </source>
</evidence>
<dbReference type="NCBIfam" id="TIGR04183">
    <property type="entry name" value="Por_Secre_tail"/>
    <property type="match status" value="1"/>
</dbReference>
<protein>
    <recommendedName>
        <fullName evidence="1">Secretion system C-terminal sorting domain-containing protein</fullName>
    </recommendedName>
</protein>
<dbReference type="InterPro" id="IPR026444">
    <property type="entry name" value="Secre_tail"/>
</dbReference>
<feature type="domain" description="Secretion system C-terminal sorting" evidence="1">
    <location>
        <begin position="611"/>
        <end position="690"/>
    </location>
</feature>
<evidence type="ECO:0000313" key="2">
    <source>
        <dbReference type="EMBL" id="OGC43332.1"/>
    </source>
</evidence>